<dbReference type="Proteomes" id="UP000309117">
    <property type="component" value="Unassembled WGS sequence"/>
</dbReference>
<accession>A0A4V3RET5</accession>
<gene>
    <name evidence="1" type="ORF">E5351_00360</name>
</gene>
<protein>
    <recommendedName>
        <fullName evidence="3">Phage tail tape measure protein</fullName>
    </recommendedName>
</protein>
<reference evidence="1 2" key="1">
    <citation type="submission" date="2019-04" db="EMBL/GenBank/DDBJ databases">
        <title>Microbes associate with the intestines of laboratory mice.</title>
        <authorList>
            <person name="Navarre W."/>
            <person name="Wong E."/>
            <person name="Huang K."/>
            <person name="Tropini C."/>
            <person name="Ng K."/>
            <person name="Yu B."/>
        </authorList>
    </citation>
    <scope>NUCLEOTIDE SEQUENCE [LARGE SCALE GENOMIC DNA]</scope>
    <source>
        <strain evidence="1 2">NM61_E11</strain>
    </source>
</reference>
<sequence length="171" mass="17442">MIGQGLAAGMRSQIGAVAAAANALIAQAERASRAAAKVHSPSRVWMTIGDFIGQGLANGITNTTSLVTKASSDIIDNASDITPSINSPVFNSDNVPGGKGVTSSVGSSVVTSSTPLTSGGLTSNSTDNSIQINFTDGAIVINSTGNADYDADELLKRLEQKIIEAKNKSLY</sequence>
<name>A0A4V3RET5_9LACO</name>
<evidence type="ECO:0000313" key="1">
    <source>
        <dbReference type="EMBL" id="TGY17810.1"/>
    </source>
</evidence>
<proteinExistence type="predicted"/>
<evidence type="ECO:0008006" key="3">
    <source>
        <dbReference type="Google" id="ProtNLM"/>
    </source>
</evidence>
<evidence type="ECO:0000313" key="2">
    <source>
        <dbReference type="Proteomes" id="UP000309117"/>
    </source>
</evidence>
<comment type="caution">
    <text evidence="1">The sequence shown here is derived from an EMBL/GenBank/DDBJ whole genome shotgun (WGS) entry which is preliminary data.</text>
</comment>
<dbReference type="EMBL" id="SRYV01000001">
    <property type="protein sequence ID" value="TGY17810.1"/>
    <property type="molecule type" value="Genomic_DNA"/>
</dbReference>
<organism evidence="1 2">
    <name type="scientific">Lactobacillus intestinalis</name>
    <dbReference type="NCBI Taxonomy" id="151781"/>
    <lineage>
        <taxon>Bacteria</taxon>
        <taxon>Bacillati</taxon>
        <taxon>Bacillota</taxon>
        <taxon>Bacilli</taxon>
        <taxon>Lactobacillales</taxon>
        <taxon>Lactobacillaceae</taxon>
        <taxon>Lactobacillus</taxon>
    </lineage>
</organism>
<dbReference type="AlphaFoldDB" id="A0A4V3RET5"/>